<dbReference type="Proteomes" id="UP000233524">
    <property type="component" value="Unassembled WGS sequence"/>
</dbReference>
<dbReference type="InParanoid" id="A0A2N3N7Y2"/>
<accession>A0A2N3N7Y2</accession>
<evidence type="ECO:0000313" key="2">
    <source>
        <dbReference type="EMBL" id="PKS08559.1"/>
    </source>
</evidence>
<protein>
    <recommendedName>
        <fullName evidence="1">Heterokaryon incompatibility domain-containing protein</fullName>
    </recommendedName>
</protein>
<dbReference type="InterPro" id="IPR010730">
    <property type="entry name" value="HET"/>
</dbReference>
<organism evidence="2 3">
    <name type="scientific">Lomentospora prolificans</name>
    <dbReference type="NCBI Taxonomy" id="41688"/>
    <lineage>
        <taxon>Eukaryota</taxon>
        <taxon>Fungi</taxon>
        <taxon>Dikarya</taxon>
        <taxon>Ascomycota</taxon>
        <taxon>Pezizomycotina</taxon>
        <taxon>Sordariomycetes</taxon>
        <taxon>Hypocreomycetidae</taxon>
        <taxon>Microascales</taxon>
        <taxon>Microascaceae</taxon>
        <taxon>Lomentospora</taxon>
    </lineage>
</organism>
<dbReference type="VEuPathDB" id="FungiDB:jhhlp_004945"/>
<dbReference type="EMBL" id="NLAX01000095">
    <property type="protein sequence ID" value="PKS08559.1"/>
    <property type="molecule type" value="Genomic_DNA"/>
</dbReference>
<evidence type="ECO:0000313" key="3">
    <source>
        <dbReference type="Proteomes" id="UP000233524"/>
    </source>
</evidence>
<feature type="domain" description="Heterokaryon incompatibility" evidence="1">
    <location>
        <begin position="73"/>
        <end position="170"/>
    </location>
</feature>
<keyword evidence="3" id="KW-1185">Reference proteome</keyword>
<dbReference type="PANTHER" id="PTHR33112:SF16">
    <property type="entry name" value="HETEROKARYON INCOMPATIBILITY DOMAIN-CONTAINING PROTEIN"/>
    <property type="match status" value="1"/>
</dbReference>
<dbReference type="Pfam" id="PF06985">
    <property type="entry name" value="HET"/>
    <property type="match status" value="1"/>
</dbReference>
<dbReference type="OrthoDB" id="4588820at2759"/>
<proteinExistence type="predicted"/>
<evidence type="ECO:0000259" key="1">
    <source>
        <dbReference type="Pfam" id="PF06985"/>
    </source>
</evidence>
<dbReference type="STRING" id="41688.A0A2N3N7Y2"/>
<gene>
    <name evidence="2" type="ORF">jhhlp_004945</name>
</gene>
<comment type="caution">
    <text evidence="2">The sequence shown here is derived from an EMBL/GenBank/DDBJ whole genome shotgun (WGS) entry which is preliminary data.</text>
</comment>
<name>A0A2N3N7Y2_9PEZI</name>
<dbReference type="PANTHER" id="PTHR33112">
    <property type="entry name" value="DOMAIN PROTEIN, PUTATIVE-RELATED"/>
    <property type="match status" value="1"/>
</dbReference>
<reference evidence="2 3" key="1">
    <citation type="journal article" date="2017" name="G3 (Bethesda)">
        <title>First Draft Genome Sequence of the Pathogenic Fungus Lomentospora prolificans (Formerly Scedosporium prolificans).</title>
        <authorList>
            <person name="Luo R."/>
            <person name="Zimin A."/>
            <person name="Workman R."/>
            <person name="Fan Y."/>
            <person name="Pertea G."/>
            <person name="Grossman N."/>
            <person name="Wear M.P."/>
            <person name="Jia B."/>
            <person name="Miller H."/>
            <person name="Casadevall A."/>
            <person name="Timp W."/>
            <person name="Zhang S.X."/>
            <person name="Salzberg S.L."/>
        </authorList>
    </citation>
    <scope>NUCLEOTIDE SEQUENCE [LARGE SCALE GENOMIC DNA]</scope>
    <source>
        <strain evidence="2 3">JHH-5317</strain>
    </source>
</reference>
<sequence>MAPWIPLRRVVTDLNQHEVLATAKSWIETCRTQHEKCFFDSTPLLPTRVIDVGELCHKWAKVHISDKGERGNYVALSYCWGGDQVVVARQKSLAWLTTVIPLPKLPRTLSDAIAITPRFGFRYLWVDALCILQHSPEDKAREIQRMGSNYKKAVVTIAAATASRAADGFLLTPRNEPPRREIQFLSREGEASTIY</sequence>
<dbReference type="AlphaFoldDB" id="A0A2N3N7Y2"/>